<feature type="compositionally biased region" description="Basic residues" evidence="1">
    <location>
        <begin position="354"/>
        <end position="363"/>
    </location>
</feature>
<feature type="compositionally biased region" description="Basic and acidic residues" evidence="1">
    <location>
        <begin position="340"/>
        <end position="352"/>
    </location>
</feature>
<feature type="compositionally biased region" description="Low complexity" evidence="1">
    <location>
        <begin position="283"/>
        <end position="305"/>
    </location>
</feature>
<feature type="compositionally biased region" description="Polar residues" evidence="1">
    <location>
        <begin position="366"/>
        <end position="381"/>
    </location>
</feature>
<accession>A0A8H4R233</accession>
<feature type="compositionally biased region" description="Low complexity" evidence="1">
    <location>
        <begin position="195"/>
        <end position="213"/>
    </location>
</feature>
<proteinExistence type="predicted"/>
<gene>
    <name evidence="2" type="ORF">D9613_009065</name>
</gene>
<dbReference type="EMBL" id="JAACJL010000002">
    <property type="protein sequence ID" value="KAF4621979.1"/>
    <property type="molecule type" value="Genomic_DNA"/>
</dbReference>
<feature type="compositionally biased region" description="Pro residues" evidence="1">
    <location>
        <begin position="184"/>
        <end position="194"/>
    </location>
</feature>
<feature type="compositionally biased region" description="Polar residues" evidence="1">
    <location>
        <begin position="172"/>
        <end position="183"/>
    </location>
</feature>
<feature type="region of interest" description="Disordered" evidence="1">
    <location>
        <begin position="226"/>
        <end position="306"/>
    </location>
</feature>
<dbReference type="Proteomes" id="UP000521872">
    <property type="component" value="Unassembled WGS sequence"/>
</dbReference>
<reference evidence="2 3" key="1">
    <citation type="submission" date="2019-12" db="EMBL/GenBank/DDBJ databases">
        <authorList>
            <person name="Floudas D."/>
            <person name="Bentzer J."/>
            <person name="Ahren D."/>
            <person name="Johansson T."/>
            <person name="Persson P."/>
            <person name="Tunlid A."/>
        </authorList>
    </citation>
    <scope>NUCLEOTIDE SEQUENCE [LARGE SCALE GENOMIC DNA]</scope>
    <source>
        <strain evidence="2 3">CBS 102.39</strain>
    </source>
</reference>
<dbReference type="AlphaFoldDB" id="A0A8H4R233"/>
<keyword evidence="3" id="KW-1185">Reference proteome</keyword>
<feature type="region of interest" description="Disordered" evidence="1">
    <location>
        <begin position="340"/>
        <end position="385"/>
    </location>
</feature>
<evidence type="ECO:0000313" key="2">
    <source>
        <dbReference type="EMBL" id="KAF4621979.1"/>
    </source>
</evidence>
<sequence>MYPHGVCVDFEAGRIVDTERSYLDQNEDDQYHFQVRAEHLDNDTLFPTPMDDATSPNESDFSLNGSMPPPCGGPIGWNHQQPVDVLIMPLEVAPGNPLCFDPSLTYPFLSGPSESPIDFPNPNPYRALSLSTQGARRQPVQDSLAASLESDWEFVENWLRKEEMLPLPDQFPSCTPHQLITPRTPSPSSVPPALTPASTDTSSTTLSSPDPSTMNCFQLPVYLQEQQSSPSHVESVRARPGKAKTPEKNRKPGLSFAGPATSCPPSGHMMAPRTPSPPPFWLSPPSLTPTSTHASSSVLSTPDSSTMAGSQLPIYIRQQGSPTCVVEPDRVGRGRVQKDLRASAAKPKEAAAKVKSKPRRRKQVGADSQNATVAGSASEAQPRQRRIFTSKLEDIRGYQFMSFDHRFQCQWQGTQGTCGVYFRDEEHLRQHLRADPLKQGGHGLLLGKESNGVTVCLWEGCGKPMTASRRRRHIDAKHLGVRFQCVKCKKVLARVQSPTPKCKNGGTCEYKNINIRSPFDSPPAGLPISDSVI</sequence>
<protein>
    <submittedName>
        <fullName evidence="2">Uncharacterized protein</fullName>
    </submittedName>
</protein>
<feature type="region of interest" description="Disordered" evidence="1">
    <location>
        <begin position="169"/>
        <end position="213"/>
    </location>
</feature>
<name>A0A8H4R233_9AGAR</name>
<evidence type="ECO:0000256" key="1">
    <source>
        <dbReference type="SAM" id="MobiDB-lite"/>
    </source>
</evidence>
<organism evidence="2 3">
    <name type="scientific">Agrocybe pediades</name>
    <dbReference type="NCBI Taxonomy" id="84607"/>
    <lineage>
        <taxon>Eukaryota</taxon>
        <taxon>Fungi</taxon>
        <taxon>Dikarya</taxon>
        <taxon>Basidiomycota</taxon>
        <taxon>Agaricomycotina</taxon>
        <taxon>Agaricomycetes</taxon>
        <taxon>Agaricomycetidae</taxon>
        <taxon>Agaricales</taxon>
        <taxon>Agaricineae</taxon>
        <taxon>Strophariaceae</taxon>
        <taxon>Agrocybe</taxon>
    </lineage>
</organism>
<evidence type="ECO:0000313" key="3">
    <source>
        <dbReference type="Proteomes" id="UP000521872"/>
    </source>
</evidence>
<comment type="caution">
    <text evidence="2">The sequence shown here is derived from an EMBL/GenBank/DDBJ whole genome shotgun (WGS) entry which is preliminary data.</text>
</comment>